<sequence length="377" mass="37583">MKRKQWNARAARSLMLSSAAALTLLLGACGNDDGDDGDGGGDTPGGGSVSLGNADLSSPQAVQAQVGTLGQLLTTISTLDAVATPVPTAAARSIAKAGEACPDGGEFQDVAEASKNVGSPFTNQAMPVSGTRAVNCTYANRQSQGGQNIEYSVKLNGLSEAGGIEDAGSVLYARVGEGANAPFEYEFDVKTSGSAGGQNFSSQTELDFDVGYRLDSKSTNSGSDSRFSLLLDGDYETSASSGGQGGSASGDFTSFIGTSEAPFKIVSASDGVRIEGRYGFGISPVPAGANCTSASLAVETTQPLVPDTSGNGSPYGAGIIKLSSGSTSATVQFNNDGTVTLTPQGGSATTISYAEAVAAAAPCAGFAFAGIAFLGAL</sequence>
<evidence type="ECO:0000256" key="2">
    <source>
        <dbReference type="SAM" id="SignalP"/>
    </source>
</evidence>
<evidence type="ECO:0008006" key="5">
    <source>
        <dbReference type="Google" id="ProtNLM"/>
    </source>
</evidence>
<dbReference type="EMBL" id="AKGD01000001">
    <property type="protein sequence ID" value="EIT71544.1"/>
    <property type="molecule type" value="Genomic_DNA"/>
</dbReference>
<reference evidence="3 4" key="1">
    <citation type="journal article" date="2012" name="J. Bacteriol.">
        <title>Genome Sequence of n-Alkane-Degrading Hydrocarboniphaga effusa Strain AP103T (ATCC BAA-332T).</title>
        <authorList>
            <person name="Chang H.K."/>
            <person name="Zylstra G.J."/>
            <person name="Chae J.C."/>
        </authorList>
    </citation>
    <scope>NUCLEOTIDE SEQUENCE [LARGE SCALE GENOMIC DNA]</scope>
    <source>
        <strain evidence="3 4">AP103</strain>
    </source>
</reference>
<feature type="compositionally biased region" description="Gly residues" evidence="1">
    <location>
        <begin position="40"/>
        <end position="49"/>
    </location>
</feature>
<evidence type="ECO:0000256" key="1">
    <source>
        <dbReference type="SAM" id="MobiDB-lite"/>
    </source>
</evidence>
<dbReference type="RefSeq" id="WP_007184630.1">
    <property type="nucleotide sequence ID" value="NZ_AKGD01000001.1"/>
</dbReference>
<protein>
    <recommendedName>
        <fullName evidence="5">Lipoprotein</fullName>
    </recommendedName>
</protein>
<keyword evidence="2" id="KW-0732">Signal</keyword>
<name>I7ZI17_9GAMM</name>
<organism evidence="3 4">
    <name type="scientific">Hydrocarboniphaga effusa AP103</name>
    <dbReference type="NCBI Taxonomy" id="1172194"/>
    <lineage>
        <taxon>Bacteria</taxon>
        <taxon>Pseudomonadati</taxon>
        <taxon>Pseudomonadota</taxon>
        <taxon>Gammaproteobacteria</taxon>
        <taxon>Nevskiales</taxon>
        <taxon>Nevskiaceae</taxon>
        <taxon>Hydrocarboniphaga</taxon>
    </lineage>
</organism>
<evidence type="ECO:0000313" key="3">
    <source>
        <dbReference type="EMBL" id="EIT71544.1"/>
    </source>
</evidence>
<dbReference type="OrthoDB" id="9852995at2"/>
<feature type="chain" id="PRO_5003713148" description="Lipoprotein" evidence="2">
    <location>
        <begin position="29"/>
        <end position="377"/>
    </location>
</feature>
<evidence type="ECO:0000313" key="4">
    <source>
        <dbReference type="Proteomes" id="UP000003704"/>
    </source>
</evidence>
<accession>I7ZI17</accession>
<dbReference type="Proteomes" id="UP000003704">
    <property type="component" value="Unassembled WGS sequence"/>
</dbReference>
<keyword evidence="4" id="KW-1185">Reference proteome</keyword>
<dbReference type="STRING" id="1172194.WQQ_16810"/>
<gene>
    <name evidence="3" type="ORF">WQQ_16810</name>
</gene>
<comment type="caution">
    <text evidence="3">The sequence shown here is derived from an EMBL/GenBank/DDBJ whole genome shotgun (WGS) entry which is preliminary data.</text>
</comment>
<proteinExistence type="predicted"/>
<feature type="signal peptide" evidence="2">
    <location>
        <begin position="1"/>
        <end position="28"/>
    </location>
</feature>
<feature type="region of interest" description="Disordered" evidence="1">
    <location>
        <begin position="35"/>
        <end position="54"/>
    </location>
</feature>
<dbReference type="AlphaFoldDB" id="I7ZI17"/>
<dbReference type="PROSITE" id="PS51257">
    <property type="entry name" value="PROKAR_LIPOPROTEIN"/>
    <property type="match status" value="1"/>
</dbReference>